<dbReference type="InterPro" id="IPR027304">
    <property type="entry name" value="Trigger_fact/SurA_dom_sf"/>
</dbReference>
<organism evidence="2 3">
    <name type="scientific">Turneriella parva (strain ATCC BAA-1111 / DSM 21527 / NCTC 11395 / H)</name>
    <name type="common">Leptospira parva</name>
    <dbReference type="NCBI Taxonomy" id="869212"/>
    <lineage>
        <taxon>Bacteria</taxon>
        <taxon>Pseudomonadati</taxon>
        <taxon>Spirochaetota</taxon>
        <taxon>Spirochaetia</taxon>
        <taxon>Leptospirales</taxon>
        <taxon>Leptospiraceae</taxon>
        <taxon>Turneriella</taxon>
    </lineage>
</organism>
<dbReference type="SUPFAM" id="SSF54534">
    <property type="entry name" value="FKBP-like"/>
    <property type="match status" value="1"/>
</dbReference>
<dbReference type="InterPro" id="IPR037041">
    <property type="entry name" value="Trigger_fac_C_sf"/>
</dbReference>
<protein>
    <submittedName>
        <fullName evidence="2">Trigger factor</fullName>
    </submittedName>
</protein>
<dbReference type="KEGG" id="tpx:Turpa_2744"/>
<dbReference type="GO" id="GO:0006457">
    <property type="term" value="P:protein folding"/>
    <property type="evidence" value="ECO:0007669"/>
    <property type="project" value="InterPro"/>
</dbReference>
<sequence>MPSISISRESETRVKADITVNSEEMRPAEEQALKKIGSQAEIKGFRKGKAPAHLIKAKFASDIRLETLFGLVDQHIGDVEKKIEERVYRLVRIEDVQEKGDKLSFAVKIDLFPYVKVGKLKAAQMTRHFANIDESDIDAEIKDRLVRYAEYPDSDAATATAEKNDKLTVDFEIWVDDAPSGEVNKDFVFDLGSGTLSRELEQQIAERKGKVGEEFKLKKDIPAQQDGAPRSYEIIATIKKIQKPKLPELTDAFVAEKFKGSSTVAELRARVRTDLEKRFNIALVRSETDKALKALEEGAQFFLSESFVDQKLEDFLKERNMDKAEVTGPQLEGLRKALGDREKPGLLMRQLINDAEKYHQKKNKTDETYIGAFKRYIREEITAFEGQNEKTDALLAELDATVDSMIAGENRQSPWESLVSSYLTVFSRDFLFRYFDDEGIVKKGKKMPYKELSEQLAASAPAENAGA</sequence>
<proteinExistence type="predicted"/>
<dbReference type="RefSeq" id="WP_014803885.1">
    <property type="nucleotide sequence ID" value="NC_018020.1"/>
</dbReference>
<dbReference type="OrthoDB" id="9767721at2"/>
<name>I4B7X6_TURPD</name>
<dbReference type="InterPro" id="IPR036611">
    <property type="entry name" value="Trigger_fac_ribosome-bd_sf"/>
</dbReference>
<dbReference type="InterPro" id="IPR008881">
    <property type="entry name" value="Trigger_fac_ribosome-bd_bac"/>
</dbReference>
<dbReference type="SUPFAM" id="SSF102735">
    <property type="entry name" value="Trigger factor ribosome-binding domain"/>
    <property type="match status" value="1"/>
</dbReference>
<dbReference type="GO" id="GO:0003755">
    <property type="term" value="F:peptidyl-prolyl cis-trans isomerase activity"/>
    <property type="evidence" value="ECO:0007669"/>
    <property type="project" value="InterPro"/>
</dbReference>
<dbReference type="SUPFAM" id="SSF109998">
    <property type="entry name" value="Triger factor/SurA peptide-binding domain-like"/>
    <property type="match status" value="1"/>
</dbReference>
<evidence type="ECO:0000313" key="2">
    <source>
        <dbReference type="EMBL" id="AFM13383.1"/>
    </source>
</evidence>
<evidence type="ECO:0000259" key="1">
    <source>
        <dbReference type="Pfam" id="PF05697"/>
    </source>
</evidence>
<dbReference type="Gene3D" id="1.10.3120.10">
    <property type="entry name" value="Trigger factor, C-terminal domain"/>
    <property type="match status" value="1"/>
</dbReference>
<evidence type="ECO:0000313" key="3">
    <source>
        <dbReference type="Proteomes" id="UP000006048"/>
    </source>
</evidence>
<feature type="domain" description="Trigger factor ribosome-binding bacterial" evidence="1">
    <location>
        <begin position="5"/>
        <end position="143"/>
    </location>
</feature>
<dbReference type="HOGENOM" id="CLU_585168_0_0_12"/>
<dbReference type="STRING" id="869212.Turpa_2744"/>
<dbReference type="Gene3D" id="3.10.50.40">
    <property type="match status" value="1"/>
</dbReference>
<dbReference type="Proteomes" id="UP000006048">
    <property type="component" value="Chromosome"/>
</dbReference>
<dbReference type="Pfam" id="PF05697">
    <property type="entry name" value="Trigger_N"/>
    <property type="match status" value="1"/>
</dbReference>
<gene>
    <name evidence="2" type="ordered locus">Turpa_2744</name>
</gene>
<dbReference type="AlphaFoldDB" id="I4B7X6"/>
<dbReference type="PATRIC" id="fig|869212.3.peg.2765"/>
<dbReference type="GO" id="GO:0015031">
    <property type="term" value="P:protein transport"/>
    <property type="evidence" value="ECO:0007669"/>
    <property type="project" value="InterPro"/>
</dbReference>
<reference evidence="2 3" key="1">
    <citation type="submission" date="2012-06" db="EMBL/GenBank/DDBJ databases">
        <title>The complete chromosome of genome of Turneriella parva DSM 21527.</title>
        <authorList>
            <consortium name="US DOE Joint Genome Institute (JGI-PGF)"/>
            <person name="Lucas S."/>
            <person name="Han J."/>
            <person name="Lapidus A."/>
            <person name="Bruce D."/>
            <person name="Goodwin L."/>
            <person name="Pitluck S."/>
            <person name="Peters L."/>
            <person name="Kyrpides N."/>
            <person name="Mavromatis K."/>
            <person name="Ivanova N."/>
            <person name="Mikhailova N."/>
            <person name="Chertkov O."/>
            <person name="Detter J.C."/>
            <person name="Tapia R."/>
            <person name="Han C."/>
            <person name="Land M."/>
            <person name="Hauser L."/>
            <person name="Markowitz V."/>
            <person name="Cheng J.-F."/>
            <person name="Hugenholtz P."/>
            <person name="Woyke T."/>
            <person name="Wu D."/>
            <person name="Gronow S."/>
            <person name="Wellnitz S."/>
            <person name="Brambilla E."/>
            <person name="Klenk H.-P."/>
            <person name="Eisen J.A."/>
        </authorList>
    </citation>
    <scope>NUCLEOTIDE SEQUENCE [LARGE SCALE GENOMIC DNA]</scope>
    <source>
        <strain evidence="3">ATCC BAA-1111 / DSM 21527 / NCTC 11395 / H</strain>
    </source>
</reference>
<accession>I4B7X6</accession>
<dbReference type="EMBL" id="CP002959">
    <property type="protein sequence ID" value="AFM13383.1"/>
    <property type="molecule type" value="Genomic_DNA"/>
</dbReference>
<keyword evidence="3" id="KW-1185">Reference proteome</keyword>
<dbReference type="Gene3D" id="3.30.70.1050">
    <property type="entry name" value="Trigger factor ribosome-binding domain"/>
    <property type="match status" value="1"/>
</dbReference>
<dbReference type="InterPro" id="IPR046357">
    <property type="entry name" value="PPIase_dom_sf"/>
</dbReference>